<name>A0A840DHT8_9MICO</name>
<keyword evidence="5" id="KW-0067">ATP-binding</keyword>
<dbReference type="SUPFAM" id="SSF52440">
    <property type="entry name" value="PreATP-grasp domain"/>
    <property type="match status" value="1"/>
</dbReference>
<proteinExistence type="predicted"/>
<sequence length="498" mass="50706">MSSTHQGSVSHSSAAELGETTAHRGRLLVAARGFAAAQLLRASRGAGWQPVAVYADPDFDSLPVRQADFAVAVPGTTAAETYENPVAVVAAAVRAECQAIHPGFGELRHNLQLRQLAQIAGIKVLWQGAAAAEPLSQGFAATEALPRGAAAPESLSDSGAPAPGGSMVPSYTGVAFVRNQEVWLLGAAQNLVAVRREVLLALSMADLSSVFSATQLDALRAAVAKQCVKQQLTGFVAFDFEPTAADVAEPRISQVSAGLPATHSVFSAALGVDLLRLALQDVAAARGEVAAVLAAKVAAVDPRAAAVTCRVLAADASLGFAPQHGELIAVAPPAGPGTTWEPGYASGDQVPWDCDGVLAAVTVRGVDRVAAWQQLAAALRGTVLRGVPTTASVTAALAAELAGGARESLRAGVAQVTAAAPAAASQQLELLKRLQQLAISQQLVAPQLRPALLPERGLIRDTVRVGGREFTVGLPDAVTPATLAVIAAIAANTSANSG</sequence>
<dbReference type="PROSITE" id="PS50979">
    <property type="entry name" value="BC"/>
    <property type="match status" value="1"/>
</dbReference>
<dbReference type="PANTHER" id="PTHR48095">
    <property type="entry name" value="PYRUVATE CARBOXYLASE SUBUNIT A"/>
    <property type="match status" value="1"/>
</dbReference>
<evidence type="ECO:0000256" key="4">
    <source>
        <dbReference type="ARBA" id="ARBA00022741"/>
    </source>
</evidence>
<dbReference type="SUPFAM" id="SSF51246">
    <property type="entry name" value="Rudiment single hybrid motif"/>
    <property type="match status" value="1"/>
</dbReference>
<feature type="domain" description="Biotin carboxylation" evidence="7">
    <location>
        <begin position="23"/>
        <end position="418"/>
    </location>
</feature>
<evidence type="ECO:0000313" key="9">
    <source>
        <dbReference type="Proteomes" id="UP000571183"/>
    </source>
</evidence>
<dbReference type="InterPro" id="IPR011764">
    <property type="entry name" value="Biotin_carboxylation_dom"/>
</dbReference>
<dbReference type="GO" id="GO:0005524">
    <property type="term" value="F:ATP binding"/>
    <property type="evidence" value="ECO:0007669"/>
    <property type="project" value="UniProtKB-KW"/>
</dbReference>
<evidence type="ECO:0000256" key="1">
    <source>
        <dbReference type="ARBA" id="ARBA00003761"/>
    </source>
</evidence>
<dbReference type="EMBL" id="JACIFD010000003">
    <property type="protein sequence ID" value="MBB4071032.1"/>
    <property type="molecule type" value="Genomic_DNA"/>
</dbReference>
<dbReference type="InterPro" id="IPR051602">
    <property type="entry name" value="ACC_Biotin_Carboxylase"/>
</dbReference>
<comment type="catalytic activity">
    <reaction evidence="6">
        <text>N(6)-biotinyl-L-lysyl-[protein] + hydrogencarbonate + ATP = N(6)-carboxybiotinyl-L-lysyl-[protein] + ADP + phosphate + H(+)</text>
        <dbReference type="Rhea" id="RHEA:13501"/>
        <dbReference type="Rhea" id="RHEA-COMP:10505"/>
        <dbReference type="Rhea" id="RHEA-COMP:10506"/>
        <dbReference type="ChEBI" id="CHEBI:15378"/>
        <dbReference type="ChEBI" id="CHEBI:17544"/>
        <dbReference type="ChEBI" id="CHEBI:30616"/>
        <dbReference type="ChEBI" id="CHEBI:43474"/>
        <dbReference type="ChEBI" id="CHEBI:83144"/>
        <dbReference type="ChEBI" id="CHEBI:83145"/>
        <dbReference type="ChEBI" id="CHEBI:456216"/>
        <dbReference type="EC" id="6.3.4.14"/>
    </reaction>
</comment>
<dbReference type="Pfam" id="PF02785">
    <property type="entry name" value="Biotin_carb_C"/>
    <property type="match status" value="1"/>
</dbReference>
<reference evidence="8 9" key="1">
    <citation type="submission" date="2020-08" db="EMBL/GenBank/DDBJ databases">
        <title>Sequencing the genomes of 1000 actinobacteria strains.</title>
        <authorList>
            <person name="Klenk H.-P."/>
        </authorList>
    </citation>
    <scope>NUCLEOTIDE SEQUENCE [LARGE SCALE GENOMIC DNA]</scope>
    <source>
        <strain evidence="8 9">DSM 27064</strain>
    </source>
</reference>
<dbReference type="Proteomes" id="UP000571183">
    <property type="component" value="Unassembled WGS sequence"/>
</dbReference>
<keyword evidence="3" id="KW-0436">Ligase</keyword>
<dbReference type="GO" id="GO:0004075">
    <property type="term" value="F:biotin carboxylase activity"/>
    <property type="evidence" value="ECO:0007669"/>
    <property type="project" value="UniProtKB-EC"/>
</dbReference>
<evidence type="ECO:0000313" key="8">
    <source>
        <dbReference type="EMBL" id="MBB4071032.1"/>
    </source>
</evidence>
<dbReference type="AlphaFoldDB" id="A0A840DHT8"/>
<accession>A0A840DHT8</accession>
<dbReference type="SMART" id="SM00878">
    <property type="entry name" value="Biotin_carb_C"/>
    <property type="match status" value="1"/>
</dbReference>
<evidence type="ECO:0000259" key="7">
    <source>
        <dbReference type="PROSITE" id="PS50979"/>
    </source>
</evidence>
<dbReference type="InterPro" id="IPR005482">
    <property type="entry name" value="Biotin_COase_C"/>
</dbReference>
<dbReference type="Gene3D" id="3.30.470.20">
    <property type="entry name" value="ATP-grasp fold, B domain"/>
    <property type="match status" value="1"/>
</dbReference>
<evidence type="ECO:0000256" key="6">
    <source>
        <dbReference type="ARBA" id="ARBA00048600"/>
    </source>
</evidence>
<dbReference type="InterPro" id="IPR005481">
    <property type="entry name" value="BC-like_N"/>
</dbReference>
<keyword evidence="4" id="KW-0547">Nucleotide-binding</keyword>
<dbReference type="EC" id="6.3.4.14" evidence="2"/>
<dbReference type="InterPro" id="IPR016185">
    <property type="entry name" value="PreATP-grasp_dom_sf"/>
</dbReference>
<dbReference type="Pfam" id="PF00289">
    <property type="entry name" value="Biotin_carb_N"/>
    <property type="match status" value="1"/>
</dbReference>
<evidence type="ECO:0000256" key="5">
    <source>
        <dbReference type="ARBA" id="ARBA00022840"/>
    </source>
</evidence>
<evidence type="ECO:0000256" key="3">
    <source>
        <dbReference type="ARBA" id="ARBA00022598"/>
    </source>
</evidence>
<protein>
    <recommendedName>
        <fullName evidence="2">biotin carboxylase</fullName>
        <ecNumber evidence="2">6.3.4.14</ecNumber>
    </recommendedName>
</protein>
<comment type="caution">
    <text evidence="8">The sequence shown here is derived from an EMBL/GenBank/DDBJ whole genome shotgun (WGS) entry which is preliminary data.</text>
</comment>
<evidence type="ECO:0000256" key="2">
    <source>
        <dbReference type="ARBA" id="ARBA00013263"/>
    </source>
</evidence>
<dbReference type="PANTHER" id="PTHR48095:SF2">
    <property type="entry name" value="BIOTIN CARBOXYLASE, CHLOROPLASTIC"/>
    <property type="match status" value="1"/>
</dbReference>
<gene>
    <name evidence="8" type="ORF">F5897_000320</name>
</gene>
<dbReference type="RefSeq" id="WP_183304246.1">
    <property type="nucleotide sequence ID" value="NZ_JACIFD010000003.1"/>
</dbReference>
<keyword evidence="9" id="KW-1185">Reference proteome</keyword>
<dbReference type="InterPro" id="IPR011054">
    <property type="entry name" value="Rudment_hybrid_motif"/>
</dbReference>
<organism evidence="8 9">
    <name type="scientific">Canibacter oris</name>
    <dbReference type="NCBI Taxonomy" id="1365628"/>
    <lineage>
        <taxon>Bacteria</taxon>
        <taxon>Bacillati</taxon>
        <taxon>Actinomycetota</taxon>
        <taxon>Actinomycetes</taxon>
        <taxon>Micrococcales</taxon>
        <taxon>Microbacteriaceae</taxon>
        <taxon>Canibacter</taxon>
    </lineage>
</organism>
<comment type="function">
    <text evidence="1">This protein is a component of the acetyl coenzyme A carboxylase complex; first, biotin carboxylase catalyzes the carboxylation of the carrier protein and then the transcarboxylase transfers the carboxyl group to form malonyl-CoA.</text>
</comment>